<dbReference type="EMBL" id="WMIA01000018">
    <property type="protein sequence ID" value="MTF39897.1"/>
    <property type="molecule type" value="Genomic_DNA"/>
</dbReference>
<organism evidence="1 2">
    <name type="scientific">Cyanobacterium aponinum 0216</name>
    <dbReference type="NCBI Taxonomy" id="2676140"/>
    <lineage>
        <taxon>Bacteria</taxon>
        <taxon>Bacillati</taxon>
        <taxon>Cyanobacteriota</taxon>
        <taxon>Cyanophyceae</taxon>
        <taxon>Oscillatoriophycideae</taxon>
        <taxon>Chroococcales</taxon>
        <taxon>Geminocystaceae</taxon>
        <taxon>Cyanobacterium</taxon>
    </lineage>
</organism>
<accession>A0A844GTR7</accession>
<gene>
    <name evidence="1" type="ORF">GGC33_13310</name>
</gene>
<evidence type="ECO:0000313" key="2">
    <source>
        <dbReference type="Proteomes" id="UP000437131"/>
    </source>
</evidence>
<proteinExistence type="predicted"/>
<reference evidence="1 2" key="1">
    <citation type="submission" date="2019-11" db="EMBL/GenBank/DDBJ databases">
        <title>Isolation of a new High Light Tolerant Cyanobacteria.</title>
        <authorList>
            <person name="Dobson Z."/>
            <person name="Vaughn N."/>
            <person name="Vaughn M."/>
            <person name="Fromme P."/>
            <person name="Mazor Y."/>
        </authorList>
    </citation>
    <scope>NUCLEOTIDE SEQUENCE [LARGE SCALE GENOMIC DNA]</scope>
    <source>
        <strain evidence="1 2">0216</strain>
    </source>
</reference>
<protein>
    <submittedName>
        <fullName evidence="1">Uncharacterized protein</fullName>
    </submittedName>
</protein>
<dbReference type="Proteomes" id="UP000437131">
    <property type="component" value="Unassembled WGS sequence"/>
</dbReference>
<dbReference type="RefSeq" id="WP_015220672.1">
    <property type="nucleotide sequence ID" value="NZ_WMIA01000018.1"/>
</dbReference>
<dbReference type="AlphaFoldDB" id="A0A844GTR7"/>
<name>A0A844GTR7_9CHRO</name>
<comment type="caution">
    <text evidence="1">The sequence shown here is derived from an EMBL/GenBank/DDBJ whole genome shotgun (WGS) entry which is preliminary data.</text>
</comment>
<sequence>MIILQRNIAIHRQPLDSLELPFQHFLYHSNYLHGLIVKEGLWLKSISEPRKSGEFGHDMEIKAISPINNDDLIIGIEIFMKSWGLSYKFNS</sequence>
<evidence type="ECO:0000313" key="1">
    <source>
        <dbReference type="EMBL" id="MTF39897.1"/>
    </source>
</evidence>